<organism evidence="1 2">
    <name type="scientific">Thermostaphylospora chromogena</name>
    <dbReference type="NCBI Taxonomy" id="35622"/>
    <lineage>
        <taxon>Bacteria</taxon>
        <taxon>Bacillati</taxon>
        <taxon>Actinomycetota</taxon>
        <taxon>Actinomycetes</taxon>
        <taxon>Streptosporangiales</taxon>
        <taxon>Thermomonosporaceae</taxon>
        <taxon>Thermostaphylospora</taxon>
    </lineage>
</organism>
<evidence type="ECO:0000313" key="2">
    <source>
        <dbReference type="Proteomes" id="UP000217103"/>
    </source>
</evidence>
<evidence type="ECO:0000313" key="1">
    <source>
        <dbReference type="EMBL" id="SDR23211.1"/>
    </source>
</evidence>
<dbReference type="EMBL" id="FNKK01000002">
    <property type="protein sequence ID" value="SDR23211.1"/>
    <property type="molecule type" value="Genomic_DNA"/>
</dbReference>
<accession>A0A1H1HCU4</accession>
<proteinExistence type="predicted"/>
<dbReference type="InterPro" id="IPR027417">
    <property type="entry name" value="P-loop_NTPase"/>
</dbReference>
<dbReference type="Gene3D" id="1.25.40.10">
    <property type="entry name" value="Tetratricopeptide repeat domain"/>
    <property type="match status" value="3"/>
</dbReference>
<dbReference type="SUPFAM" id="SSF48452">
    <property type="entry name" value="TPR-like"/>
    <property type="match status" value="2"/>
</dbReference>
<protein>
    <submittedName>
        <fullName evidence="1">Tetratricopeptide repeat-containing protein</fullName>
    </submittedName>
</protein>
<dbReference type="InterPro" id="IPR011990">
    <property type="entry name" value="TPR-like_helical_dom_sf"/>
</dbReference>
<name>A0A1H1HCU4_9ACTN</name>
<dbReference type="Gene3D" id="3.40.50.300">
    <property type="entry name" value="P-loop containing nucleotide triphosphate hydrolases"/>
    <property type="match status" value="1"/>
</dbReference>
<gene>
    <name evidence="1" type="ORF">SAMN04489764_4290</name>
</gene>
<dbReference type="OrthoDB" id="3218567at2"/>
<dbReference type="RefSeq" id="WP_093261369.1">
    <property type="nucleotide sequence ID" value="NZ_FNKK01000002.1"/>
</dbReference>
<dbReference type="AlphaFoldDB" id="A0A1H1HCU4"/>
<dbReference type="Proteomes" id="UP000217103">
    <property type="component" value="Unassembled WGS sequence"/>
</dbReference>
<dbReference type="PANTHER" id="PTHR19959:SF119">
    <property type="entry name" value="FUNGAL LIPASE-LIKE DOMAIN-CONTAINING PROTEIN"/>
    <property type="match status" value="1"/>
</dbReference>
<sequence>MFQHAEGGGLARIYQAAGDLIVYRGTEPYRWAVWPEPAVPPTVDQARRQPSELLRAANALVGFTGRHSLLAELARWRDAEQTEQAGRSGRDVAVRLIHGPGGQGKTRLAGQVARLWRQQGWVVLAAHHRRDRSGEDAFEVPVFDGAAGVLVVVDYAERWDTADLLTLLDDTCLPGELPVRVLLLARPAGTWWDSVKWRIQRDLGLVPTRRELEPLEQEPGITRAGLFAAARDRFADLLQVPAAEVPAPAALERHEAYRLVLTVHMAALAAVLAADRGQEAPGDPVQVSELLLARERDHWEAMASPRREKPLATSPEAMAQLVYTATLTGRLGYDDGKAAVARARIESNQAIGQLLKDHALCYPPTPASPPRPAPSNTAPNPQVGVTVLEPLYPDRLGEDFIALSTPGHSYDFPADPWTQGTPARLLATDGDRSGEDGQVPVWARHALTTLIEAARRWPHLAHQQVYPLLADAPHLAVHAGGAALAALADLDDVDLGLLEAIEAILPTHRHIDLDVGAAAIASRLAEARLAATTDPVTRARIHDALAARLSYAGLHERALTEGHQALQLWRRLAALDRDAHLPGLASSLNNHANRLAEVGRREDAVPVSEEAVRLYRELVELNRDAHVADLAASLTNQVIRLVQVGRWADAVPVSQEAVDLYRGLVELNRDAHLPNLAASVNNHANLLAGIGRREDAVPVSEEAVRLRRELVELNRDAYLPDLAASLSNHANRLAGIGRGDEAVPVSEEAVGLYRELVELNRDAHLPNLAMAVNNHAIRLAEVGRRNDAVPVSEEAVGLYRELVELNRDAHLPNLAMAVNNHAIRLAEVGRRNDAVPVSEEAVRLYRELVELNRDAYLPDLAMAVSNHANRLAEVGRGDEAVPVSEEAVGLYRGLVERNRDAHLPDYVQSVVARAYVLVEDSRFRAAVPLLIEASTAAKGLPEYLAQPIIGAVAGLLRRAYAGDATAVADEFRRVTGQDVSDWLKDLPSAPAGEGE</sequence>
<reference evidence="1 2" key="1">
    <citation type="submission" date="2016-10" db="EMBL/GenBank/DDBJ databases">
        <authorList>
            <person name="de Groot N.N."/>
        </authorList>
    </citation>
    <scope>NUCLEOTIDE SEQUENCE [LARGE SCALE GENOMIC DNA]</scope>
    <source>
        <strain evidence="1 2">DSM 43794</strain>
    </source>
</reference>
<dbReference type="PANTHER" id="PTHR19959">
    <property type="entry name" value="KINESIN LIGHT CHAIN"/>
    <property type="match status" value="1"/>
</dbReference>
<dbReference type="STRING" id="35622.SAMN04489764_4290"/>
<keyword evidence="2" id="KW-1185">Reference proteome</keyword>
<dbReference type="Pfam" id="PF13374">
    <property type="entry name" value="TPR_10"/>
    <property type="match status" value="1"/>
</dbReference>